<sequence>MSIRTRGGTVQKSRITQDTELDSSLINHHLREMMAQNLVNRIDTGPDGKVPQEGYTYQITNRGRDVLNEAQERYELTPIEERAVRRRFDDLEARVEKLEQENEQLRSIIYDPHEKYNTLDEWVEAIRDNVLLLQEQWQNQDQS</sequence>
<dbReference type="eggNOG" id="arCOG01057">
    <property type="taxonomic scope" value="Archaea"/>
</dbReference>
<keyword evidence="3" id="KW-1185">Reference proteome</keyword>
<dbReference type="AlphaFoldDB" id="L9X1J1"/>
<proteinExistence type="predicted"/>
<dbReference type="EMBL" id="AOIB01000030">
    <property type="protein sequence ID" value="ELY55580.1"/>
    <property type="molecule type" value="Genomic_DNA"/>
</dbReference>
<keyword evidence="1" id="KW-0175">Coiled coil</keyword>
<accession>L9X1J1</accession>
<evidence type="ECO:0000256" key="1">
    <source>
        <dbReference type="SAM" id="Coils"/>
    </source>
</evidence>
<evidence type="ECO:0000313" key="3">
    <source>
        <dbReference type="Proteomes" id="UP000011688"/>
    </source>
</evidence>
<comment type="caution">
    <text evidence="2">The sequence shown here is derived from an EMBL/GenBank/DDBJ whole genome shotgun (WGS) entry which is preliminary data.</text>
</comment>
<gene>
    <name evidence="2" type="ORF">C491_15437</name>
</gene>
<feature type="coiled-coil region" evidence="1">
    <location>
        <begin position="81"/>
        <end position="108"/>
    </location>
</feature>
<dbReference type="InterPro" id="IPR036390">
    <property type="entry name" value="WH_DNA-bd_sf"/>
</dbReference>
<dbReference type="Proteomes" id="UP000011688">
    <property type="component" value="Unassembled WGS sequence"/>
</dbReference>
<name>L9X1J1_9EURY</name>
<protein>
    <submittedName>
        <fullName evidence="2">Uncharacterized protein</fullName>
    </submittedName>
</protein>
<organism evidence="2 3">
    <name type="scientific">Natronococcus amylolyticus DSM 10524</name>
    <dbReference type="NCBI Taxonomy" id="1227497"/>
    <lineage>
        <taxon>Archaea</taxon>
        <taxon>Methanobacteriati</taxon>
        <taxon>Methanobacteriota</taxon>
        <taxon>Stenosarchaea group</taxon>
        <taxon>Halobacteria</taxon>
        <taxon>Halobacteriales</taxon>
        <taxon>Natrialbaceae</taxon>
        <taxon>Natronococcus</taxon>
    </lineage>
</organism>
<dbReference type="InterPro" id="IPR036388">
    <property type="entry name" value="WH-like_DNA-bd_sf"/>
</dbReference>
<dbReference type="SUPFAM" id="SSF46785">
    <property type="entry name" value="Winged helix' DNA-binding domain"/>
    <property type="match status" value="1"/>
</dbReference>
<evidence type="ECO:0000313" key="2">
    <source>
        <dbReference type="EMBL" id="ELY55580.1"/>
    </source>
</evidence>
<dbReference type="Gene3D" id="1.10.10.10">
    <property type="entry name" value="Winged helix-like DNA-binding domain superfamily/Winged helix DNA-binding domain"/>
    <property type="match status" value="1"/>
</dbReference>
<reference evidence="2 3" key="1">
    <citation type="journal article" date="2014" name="PLoS Genet.">
        <title>Phylogenetically driven sequencing of extremely halophilic archaea reveals strategies for static and dynamic osmo-response.</title>
        <authorList>
            <person name="Becker E.A."/>
            <person name="Seitzer P.M."/>
            <person name="Tritt A."/>
            <person name="Larsen D."/>
            <person name="Krusor M."/>
            <person name="Yao A.I."/>
            <person name="Wu D."/>
            <person name="Madern D."/>
            <person name="Eisen J.A."/>
            <person name="Darling A.E."/>
            <person name="Facciotti M.T."/>
        </authorList>
    </citation>
    <scope>NUCLEOTIDE SEQUENCE [LARGE SCALE GENOMIC DNA]</scope>
    <source>
        <strain evidence="2 3">DSM 10524</strain>
    </source>
</reference>